<dbReference type="WBParaSite" id="ACRNAN_scaffold4703.g9065.t1">
    <property type="protein sequence ID" value="ACRNAN_scaffold4703.g9065.t1"/>
    <property type="gene ID" value="ACRNAN_scaffold4703.g9065"/>
</dbReference>
<keyword evidence="1" id="KW-0472">Membrane</keyword>
<dbReference type="InterPro" id="IPR016187">
    <property type="entry name" value="CTDL_fold"/>
</dbReference>
<dbReference type="Gene3D" id="3.10.100.10">
    <property type="entry name" value="Mannose-Binding Protein A, subunit A"/>
    <property type="match status" value="1"/>
</dbReference>
<name>A0A914DZ84_9BILA</name>
<feature type="domain" description="C-type lectin" evidence="2">
    <location>
        <begin position="160"/>
        <end position="294"/>
    </location>
</feature>
<evidence type="ECO:0000313" key="4">
    <source>
        <dbReference type="WBParaSite" id="ACRNAN_scaffold4703.g9065.t1"/>
    </source>
</evidence>
<dbReference type="AlphaFoldDB" id="A0A914DZ84"/>
<dbReference type="Pfam" id="PF00059">
    <property type="entry name" value="Lectin_C"/>
    <property type="match status" value="1"/>
</dbReference>
<protein>
    <submittedName>
        <fullName evidence="4">C-type lectin domain-containing protein</fullName>
    </submittedName>
</protein>
<keyword evidence="3" id="KW-1185">Reference proteome</keyword>
<proteinExistence type="predicted"/>
<sequence>MARGSYTLVQAYPINDDYRYSSYKTKKSKCQKCKFAFYYFCIALLISIVIVSILLGIFRPELCEEVYAKTKFTRRSLSLQADADKTAAALIWENEDGNLTDSNVLMETLNNTESGLETIFMNSDLDNKTLYEVVLADTIPTTNLPFEENKCREGWEYFDETGFCYKAFKESVNFTVAYWKCRYYDSNLVSIHSEEENNFVSALFPRDGRHWLGWNDGYWLGINLKAGRSQGISLGRNTDGTMLDFTAWAFGEPDNYMKREDCVIIYPKIEAVGHFSIVPFSYWDKWNDVECDKKTLGYVCKMQI</sequence>
<reference evidence="4" key="1">
    <citation type="submission" date="2022-11" db="UniProtKB">
        <authorList>
            <consortium name="WormBaseParasite"/>
        </authorList>
    </citation>
    <scope>IDENTIFICATION</scope>
</reference>
<dbReference type="Proteomes" id="UP000887540">
    <property type="component" value="Unplaced"/>
</dbReference>
<feature type="transmembrane region" description="Helical" evidence="1">
    <location>
        <begin position="36"/>
        <end position="58"/>
    </location>
</feature>
<organism evidence="3 4">
    <name type="scientific">Acrobeloides nanus</name>
    <dbReference type="NCBI Taxonomy" id="290746"/>
    <lineage>
        <taxon>Eukaryota</taxon>
        <taxon>Metazoa</taxon>
        <taxon>Ecdysozoa</taxon>
        <taxon>Nematoda</taxon>
        <taxon>Chromadorea</taxon>
        <taxon>Rhabditida</taxon>
        <taxon>Tylenchina</taxon>
        <taxon>Cephalobomorpha</taxon>
        <taxon>Cephaloboidea</taxon>
        <taxon>Cephalobidae</taxon>
        <taxon>Acrobeloides</taxon>
    </lineage>
</organism>
<dbReference type="PROSITE" id="PS50041">
    <property type="entry name" value="C_TYPE_LECTIN_2"/>
    <property type="match status" value="1"/>
</dbReference>
<dbReference type="SMART" id="SM00034">
    <property type="entry name" value="CLECT"/>
    <property type="match status" value="1"/>
</dbReference>
<dbReference type="InterPro" id="IPR016186">
    <property type="entry name" value="C-type_lectin-like/link_sf"/>
</dbReference>
<dbReference type="PANTHER" id="PTHR22803">
    <property type="entry name" value="MANNOSE, PHOSPHOLIPASE, LECTIN RECEPTOR RELATED"/>
    <property type="match status" value="1"/>
</dbReference>
<evidence type="ECO:0000256" key="1">
    <source>
        <dbReference type="SAM" id="Phobius"/>
    </source>
</evidence>
<evidence type="ECO:0000313" key="3">
    <source>
        <dbReference type="Proteomes" id="UP000887540"/>
    </source>
</evidence>
<evidence type="ECO:0000259" key="2">
    <source>
        <dbReference type="PROSITE" id="PS50041"/>
    </source>
</evidence>
<accession>A0A914DZ84</accession>
<dbReference type="InterPro" id="IPR001304">
    <property type="entry name" value="C-type_lectin-like"/>
</dbReference>
<dbReference type="SUPFAM" id="SSF56436">
    <property type="entry name" value="C-type lectin-like"/>
    <property type="match status" value="1"/>
</dbReference>
<dbReference type="InterPro" id="IPR050111">
    <property type="entry name" value="C-type_lectin/snaclec_domain"/>
</dbReference>
<keyword evidence="1" id="KW-0812">Transmembrane</keyword>
<keyword evidence="1" id="KW-1133">Transmembrane helix</keyword>